<accession>A0A8J6EE51</accession>
<comment type="caution">
    <text evidence="3">The sequence shown here is derived from an EMBL/GenBank/DDBJ whole genome shotgun (WGS) entry which is preliminary data.</text>
</comment>
<feature type="region of interest" description="Disordered" evidence="2">
    <location>
        <begin position="139"/>
        <end position="172"/>
    </location>
</feature>
<dbReference type="PANTHER" id="PTHR22367:SF2">
    <property type="entry name" value="COILED-COIL DOMAIN-CONTAINING PROTEIN 14"/>
    <property type="match status" value="1"/>
</dbReference>
<proteinExistence type="predicted"/>
<dbReference type="OrthoDB" id="10014807at2759"/>
<feature type="compositionally biased region" description="Acidic residues" evidence="2">
    <location>
        <begin position="159"/>
        <end position="170"/>
    </location>
</feature>
<dbReference type="GO" id="GO:0071539">
    <property type="term" value="P:protein localization to centrosome"/>
    <property type="evidence" value="ECO:0007669"/>
    <property type="project" value="TreeGrafter"/>
</dbReference>
<reference evidence="3" key="1">
    <citation type="thesis" date="2020" institute="ProQuest LLC" country="789 East Eisenhower Parkway, Ann Arbor, MI, USA">
        <title>Comparative Genomics and Chromosome Evolution.</title>
        <authorList>
            <person name="Mudd A.B."/>
        </authorList>
    </citation>
    <scope>NUCLEOTIDE SEQUENCE</scope>
    <source>
        <strain evidence="3">HN-11 Male</strain>
        <tissue evidence="3">Kidney and liver</tissue>
    </source>
</reference>
<evidence type="ECO:0000313" key="4">
    <source>
        <dbReference type="Proteomes" id="UP000770717"/>
    </source>
</evidence>
<gene>
    <name evidence="3" type="ORF">GDO78_014851</name>
</gene>
<dbReference type="EMBL" id="WNTK01001348">
    <property type="protein sequence ID" value="KAG9467498.1"/>
    <property type="molecule type" value="Genomic_DNA"/>
</dbReference>
<dbReference type="Pfam" id="PF15254">
    <property type="entry name" value="CCDC14"/>
    <property type="match status" value="2"/>
</dbReference>
<evidence type="ECO:0008006" key="5">
    <source>
        <dbReference type="Google" id="ProtNLM"/>
    </source>
</evidence>
<organism evidence="3 4">
    <name type="scientific">Eleutherodactylus coqui</name>
    <name type="common">Puerto Rican coqui</name>
    <dbReference type="NCBI Taxonomy" id="57060"/>
    <lineage>
        <taxon>Eukaryota</taxon>
        <taxon>Metazoa</taxon>
        <taxon>Chordata</taxon>
        <taxon>Craniata</taxon>
        <taxon>Vertebrata</taxon>
        <taxon>Euteleostomi</taxon>
        <taxon>Amphibia</taxon>
        <taxon>Batrachia</taxon>
        <taxon>Anura</taxon>
        <taxon>Neobatrachia</taxon>
        <taxon>Hyloidea</taxon>
        <taxon>Eleutherodactylidae</taxon>
        <taxon>Eleutherodactylinae</taxon>
        <taxon>Eleutherodactylus</taxon>
        <taxon>Eleutherodactylus</taxon>
    </lineage>
</organism>
<name>A0A8J6EE51_ELECQ</name>
<keyword evidence="4" id="KW-1185">Reference proteome</keyword>
<feature type="region of interest" description="Disordered" evidence="2">
    <location>
        <begin position="420"/>
        <end position="447"/>
    </location>
</feature>
<dbReference type="PANTHER" id="PTHR22367">
    <property type="entry name" value="COILED-COIL DOMAIN-CONTAINING PROTEIN 14"/>
    <property type="match status" value="1"/>
</dbReference>
<dbReference type="InterPro" id="IPR029343">
    <property type="entry name" value="CCDC14"/>
</dbReference>
<keyword evidence="1" id="KW-0175">Coiled coil</keyword>
<dbReference type="GO" id="GO:0034451">
    <property type="term" value="C:centriolar satellite"/>
    <property type="evidence" value="ECO:0007669"/>
    <property type="project" value="TreeGrafter"/>
</dbReference>
<dbReference type="Proteomes" id="UP000770717">
    <property type="component" value="Unassembled WGS sequence"/>
</dbReference>
<protein>
    <recommendedName>
        <fullName evidence="5">Coiled-coil domain-containing protein 14</fullName>
    </recommendedName>
</protein>
<feature type="region of interest" description="Disordered" evidence="2">
    <location>
        <begin position="24"/>
        <end position="65"/>
    </location>
</feature>
<feature type="region of interest" description="Disordered" evidence="2">
    <location>
        <begin position="507"/>
        <end position="526"/>
    </location>
</feature>
<feature type="coiled-coil region" evidence="1">
    <location>
        <begin position="252"/>
        <end position="333"/>
    </location>
</feature>
<evidence type="ECO:0000256" key="2">
    <source>
        <dbReference type="SAM" id="MobiDB-lite"/>
    </source>
</evidence>
<dbReference type="AlphaFoldDB" id="A0A8J6EE51"/>
<feature type="compositionally biased region" description="Polar residues" evidence="2">
    <location>
        <begin position="31"/>
        <end position="55"/>
    </location>
</feature>
<feature type="compositionally biased region" description="Polar residues" evidence="2">
    <location>
        <begin position="430"/>
        <end position="447"/>
    </location>
</feature>
<evidence type="ECO:0000256" key="1">
    <source>
        <dbReference type="SAM" id="Coils"/>
    </source>
</evidence>
<evidence type="ECO:0000313" key="3">
    <source>
        <dbReference type="EMBL" id="KAG9467498.1"/>
    </source>
</evidence>
<sequence length="702" mass="77542">MQCLNHVSGPVTYSAPSAPGPEASALYNCRLPTSTPTLSPQHPANSQSSRNQDFHQTLPPGGITHFPSSMSATSAFSMAGNIQASALHNASVPTGYQVTQQANILSQLDNYKSLIQDSDLLQCVAAHLAQLQQTETPLQNQAASHIAKSDCEQEGPPTESDEASASEDDAPSLQHVREISCQTSFSKHNKSPEKTERKIKTVKYLLGEIKSLVTHQGDREAMRLVTELEHSVALLPIVAGSTNIHAEIALALQPLRSENAQLRRRLRILNQQLRERERVGRSDEQNSEVTALQSMNETLQHQLSELQKGLKALQSKNEELQKVIEVQKEEESRKAIQIVQEREQEILHIKQQNDITSGSMKKDMEEAVGKMKSVQFKLEASEKENQILGITLRQRDAEVTRLRELTRTLQASMAKLLCDLGKDSPKPKRSSSLTQAALGSYDKQAQSEQCPANNSIMNYLKRLETDQVFTGTDSIYSSNPLLAASGQVSCGKAVNAELSEDYVISKSHLPHNSPRKARPRELTYSPQKQEVGSESCYIISDEHRPDETVYLPLASSPPKAKYDSSLRLMCTPPKVCSLERDTDASCPYLNPNGLGRSDKNLGVHIDSRYLCTADMTSRVEGPPSTIPPQSYPPPVLQQMKSLQFRDDPPSERSLFEGKPDSTICSFSTFTSHDEQDFRNGLAALDANIAKLQRTLQNGGARK</sequence>